<evidence type="ECO:0000313" key="3">
    <source>
        <dbReference type="Proteomes" id="UP000503640"/>
    </source>
</evidence>
<proteinExistence type="predicted"/>
<accession>A0A7I9VGI3</accession>
<keyword evidence="3" id="KW-1185">Reference proteome</keyword>
<feature type="domain" description="ParB-like N-terminal" evidence="1">
    <location>
        <begin position="19"/>
        <end position="113"/>
    </location>
</feature>
<evidence type="ECO:0000313" key="2">
    <source>
        <dbReference type="EMBL" id="GEJ55502.1"/>
    </source>
</evidence>
<dbReference type="Pfam" id="PF02195">
    <property type="entry name" value="ParB_N"/>
    <property type="match status" value="1"/>
</dbReference>
<organism evidence="2 3">
    <name type="scientific">Anaeromyxobacter diazotrophicus</name>
    <dbReference type="NCBI Taxonomy" id="2590199"/>
    <lineage>
        <taxon>Bacteria</taxon>
        <taxon>Pseudomonadati</taxon>
        <taxon>Myxococcota</taxon>
        <taxon>Myxococcia</taxon>
        <taxon>Myxococcales</taxon>
        <taxon>Cystobacterineae</taxon>
        <taxon>Anaeromyxobacteraceae</taxon>
        <taxon>Anaeromyxobacter</taxon>
    </lineage>
</organism>
<dbReference type="EMBL" id="BJTG01000001">
    <property type="protein sequence ID" value="GEJ55502.1"/>
    <property type="molecule type" value="Genomic_DNA"/>
</dbReference>
<comment type="caution">
    <text evidence="2">The sequence shown here is derived from an EMBL/GenBank/DDBJ whole genome shotgun (WGS) entry which is preliminary data.</text>
</comment>
<name>A0A7I9VGI3_9BACT</name>
<sequence length="244" mass="26242">MPLELEQRAAPAHATGAVEFVALEDIAPDDAFRLRPEGDVSDLATSVGRLGQLAPVELRPWPGAATDGPRFQVVAGFRRLAAVRMLARERVLARLHRELSDDDAWGLALSDALLREPLAAGELDALRERLQASGVAPWAEELVEDALAKAPVAPEERERFLAFLAASPAPLPGPLPARAPENAADVVEVTPEELVADLGARLAALNQDLATALEAWEDLPAEGKRLLVEQARWLAAALPYMETK</sequence>
<dbReference type="SUPFAM" id="SSF110849">
    <property type="entry name" value="ParB/Sulfiredoxin"/>
    <property type="match status" value="1"/>
</dbReference>
<evidence type="ECO:0000259" key="1">
    <source>
        <dbReference type="SMART" id="SM00470"/>
    </source>
</evidence>
<dbReference type="InterPro" id="IPR036086">
    <property type="entry name" value="ParB/Sulfiredoxin_sf"/>
</dbReference>
<dbReference type="Proteomes" id="UP000503640">
    <property type="component" value="Unassembled WGS sequence"/>
</dbReference>
<reference evidence="3" key="1">
    <citation type="journal article" date="2020" name="Appl. Environ. Microbiol.">
        <title>Diazotrophic Anaeromyxobacter Isolates from Soils.</title>
        <authorList>
            <person name="Masuda Y."/>
            <person name="Yamanaka H."/>
            <person name="Xu Z.X."/>
            <person name="Shiratori Y."/>
            <person name="Aono T."/>
            <person name="Amachi S."/>
            <person name="Senoo K."/>
            <person name="Itoh H."/>
        </authorList>
    </citation>
    <scope>NUCLEOTIDE SEQUENCE [LARGE SCALE GENOMIC DNA]</scope>
    <source>
        <strain evidence="3">R267</strain>
    </source>
</reference>
<dbReference type="SMART" id="SM00470">
    <property type="entry name" value="ParB"/>
    <property type="match status" value="1"/>
</dbReference>
<protein>
    <recommendedName>
        <fullName evidence="1">ParB-like N-terminal domain-containing protein</fullName>
    </recommendedName>
</protein>
<gene>
    <name evidence="2" type="ORF">AMYX_02430</name>
</gene>
<dbReference type="AlphaFoldDB" id="A0A7I9VGI3"/>
<dbReference type="RefSeq" id="WP_176062297.1">
    <property type="nucleotide sequence ID" value="NZ_BJTG01000001.1"/>
</dbReference>
<dbReference type="InterPro" id="IPR003115">
    <property type="entry name" value="ParB_N"/>
</dbReference>
<dbReference type="Gene3D" id="3.90.1530.30">
    <property type="match status" value="1"/>
</dbReference>